<keyword evidence="1" id="KW-0175">Coiled coil</keyword>
<accession>A0A2V4WSX5</accession>
<evidence type="ECO:0000313" key="2">
    <source>
        <dbReference type="EMBL" id="PYE51469.1"/>
    </source>
</evidence>
<proteinExistence type="predicted"/>
<keyword evidence="5" id="KW-1185">Reference proteome</keyword>
<evidence type="ECO:0000313" key="5">
    <source>
        <dbReference type="Proteomes" id="UP000509327"/>
    </source>
</evidence>
<dbReference type="EMBL" id="CP054614">
    <property type="protein sequence ID" value="QKS55859.1"/>
    <property type="molecule type" value="Genomic_DNA"/>
</dbReference>
<dbReference type="Proteomes" id="UP000509327">
    <property type="component" value="Chromosome"/>
</dbReference>
<sequence>MKEYDDLIEELGSKVEKRDRLTQQIALMAATVAELDIEIDQLNIQIDELEESEEN</sequence>
<reference evidence="2 4" key="1">
    <citation type="submission" date="2018-06" db="EMBL/GenBank/DDBJ databases">
        <title>Genomic Encyclopedia of Type Strains, Phase III (KMG-III): the genomes of soil and plant-associated and newly described type strains.</title>
        <authorList>
            <person name="Whitman W."/>
        </authorList>
    </citation>
    <scope>NUCLEOTIDE SEQUENCE [LARGE SCALE GENOMIC DNA]</scope>
    <source>
        <strain evidence="2 4">CECT 7022</strain>
    </source>
</reference>
<gene>
    <name evidence="2" type="ORF">DFQ00_102263</name>
    <name evidence="3" type="ORF">HUB98_05620</name>
</gene>
<organism evidence="2 4">
    <name type="scientific">Paenibacillus barcinonensis</name>
    <dbReference type="NCBI Taxonomy" id="198119"/>
    <lineage>
        <taxon>Bacteria</taxon>
        <taxon>Bacillati</taxon>
        <taxon>Bacillota</taxon>
        <taxon>Bacilli</taxon>
        <taxon>Bacillales</taxon>
        <taxon>Paenibacillaceae</taxon>
        <taxon>Paenibacillus</taxon>
    </lineage>
</organism>
<protein>
    <submittedName>
        <fullName evidence="2">Uncharacterized protein</fullName>
    </submittedName>
</protein>
<name>A0A2V4WSX5_PAEBA</name>
<dbReference type="AlphaFoldDB" id="A0A2V4WSX5"/>
<evidence type="ECO:0000313" key="4">
    <source>
        <dbReference type="Proteomes" id="UP000247790"/>
    </source>
</evidence>
<evidence type="ECO:0000313" key="3">
    <source>
        <dbReference type="EMBL" id="QKS55859.1"/>
    </source>
</evidence>
<evidence type="ECO:0000256" key="1">
    <source>
        <dbReference type="SAM" id="Coils"/>
    </source>
</evidence>
<reference evidence="3 5" key="2">
    <citation type="submission" date="2020-06" db="EMBL/GenBank/DDBJ databases">
        <title>Complete genome of Paenibacillus barcinonensis KACC11450.</title>
        <authorList>
            <person name="Kim M."/>
            <person name="Park Y.-J."/>
            <person name="Shin J.-H."/>
        </authorList>
    </citation>
    <scope>NUCLEOTIDE SEQUENCE [LARGE SCALE GENOMIC DNA]</scope>
    <source>
        <strain evidence="3 5">KACC11450</strain>
    </source>
</reference>
<dbReference type="RefSeq" id="WP_167433594.1">
    <property type="nucleotide sequence ID" value="NZ_CP054614.1"/>
</dbReference>
<dbReference type="EMBL" id="QJSW01000002">
    <property type="protein sequence ID" value="PYE51469.1"/>
    <property type="molecule type" value="Genomic_DNA"/>
</dbReference>
<feature type="coiled-coil region" evidence="1">
    <location>
        <begin position="4"/>
        <end position="55"/>
    </location>
</feature>
<dbReference type="Proteomes" id="UP000247790">
    <property type="component" value="Unassembled WGS sequence"/>
</dbReference>